<protein>
    <recommendedName>
        <fullName evidence="3">DUF1858 domain-containing protein</fullName>
    </recommendedName>
</protein>
<dbReference type="HOGENOM" id="CLU_2792638_0_0_0"/>
<dbReference type="eggNOG" id="ENOG502ZRUP">
    <property type="taxonomic scope" value="Bacteria"/>
</dbReference>
<dbReference type="EMBL" id="CP002543">
    <property type="protein sequence ID" value="ADY73671.1"/>
    <property type="molecule type" value="Genomic_DNA"/>
</dbReference>
<proteinExistence type="predicted"/>
<dbReference type="OrthoDB" id="15583at2"/>
<keyword evidence="2" id="KW-1185">Reference proteome</keyword>
<evidence type="ECO:0008006" key="3">
    <source>
        <dbReference type="Google" id="ProtNLM"/>
    </source>
</evidence>
<dbReference type="Gene3D" id="1.10.3910.10">
    <property type="entry name" value="SP0561-like"/>
    <property type="match status" value="1"/>
</dbReference>
<reference evidence="1 2" key="1">
    <citation type="journal article" date="2011" name="Stand. Genomic Sci.">
        <title>Complete genome sequence of the thermophilic sulfur-reducer Desulfurobacterium thermolithotrophum type strain (BSA(T)) from a deep-sea hydrothermal vent.</title>
        <authorList>
            <person name="Goker M."/>
            <person name="Daligault H."/>
            <person name="Mwirichia R."/>
            <person name="Lapidus A."/>
            <person name="Lucas S."/>
            <person name="Deshpande S."/>
            <person name="Pagani I."/>
            <person name="Tapia R."/>
            <person name="Cheng J.F."/>
            <person name="Goodwin L."/>
            <person name="Pitluck S."/>
            <person name="Liolios K."/>
            <person name="Ivanova N."/>
            <person name="Mavromatis K."/>
            <person name="Mikhailova N."/>
            <person name="Pati A."/>
            <person name="Chen A."/>
            <person name="Palaniappan K."/>
            <person name="Han C."/>
            <person name="Land M."/>
            <person name="Hauser L."/>
            <person name="Pan C."/>
            <person name="Brambilla E.M."/>
            <person name="Rohde M."/>
            <person name="Spring S."/>
            <person name="Sikorski J."/>
            <person name="Wirth R."/>
            <person name="Detter J.C."/>
            <person name="Woyke T."/>
            <person name="Bristow J."/>
            <person name="Eisen J.A."/>
            <person name="Markowitz V."/>
            <person name="Hugenholtz P."/>
            <person name="Kyrpides N.C."/>
            <person name="Klenk H.P."/>
        </authorList>
    </citation>
    <scope>NUCLEOTIDE SEQUENCE [LARGE SCALE GENOMIC DNA]</scope>
    <source>
        <strain evidence="2">DSM 11699 / BSA</strain>
    </source>
</reference>
<gene>
    <name evidence="1" type="ordered locus">Dester_1033</name>
</gene>
<dbReference type="Proteomes" id="UP000007102">
    <property type="component" value="Chromosome"/>
</dbReference>
<evidence type="ECO:0000313" key="2">
    <source>
        <dbReference type="Proteomes" id="UP000007102"/>
    </source>
</evidence>
<sequence>MKKLTLQMTLRECLEIFPQLEKELYSLIEECIYCEGFKEEPLEKVFKAHRLNPEKSLKKLLKALERKDV</sequence>
<name>F0S499_DESTD</name>
<dbReference type="InParanoid" id="F0S499"/>
<dbReference type="InterPro" id="IPR038062">
    <property type="entry name" value="ScdA-like_N_sf"/>
</dbReference>
<evidence type="ECO:0000313" key="1">
    <source>
        <dbReference type="EMBL" id="ADY73671.1"/>
    </source>
</evidence>
<dbReference type="AlphaFoldDB" id="F0S499"/>
<organism evidence="1 2">
    <name type="scientific">Desulfurobacterium thermolithotrophum (strain DSM 11699 / BSA)</name>
    <dbReference type="NCBI Taxonomy" id="868864"/>
    <lineage>
        <taxon>Bacteria</taxon>
        <taxon>Pseudomonadati</taxon>
        <taxon>Aquificota</taxon>
        <taxon>Aquificia</taxon>
        <taxon>Desulfurobacteriales</taxon>
        <taxon>Desulfurobacteriaceae</taxon>
        <taxon>Desulfurobacterium</taxon>
    </lineage>
</organism>
<reference evidence="2" key="2">
    <citation type="submission" date="2011-02" db="EMBL/GenBank/DDBJ databases">
        <title>The complete genome of Desulfurobacterium thermolithotrophum DSM 11699.</title>
        <authorList>
            <consortium name="US DOE Joint Genome Institute (JGI-PGF)"/>
            <person name="Lucas S."/>
            <person name="Copeland A."/>
            <person name="Lapidus A."/>
            <person name="Bruce D."/>
            <person name="Goodwin L."/>
            <person name="Pitluck S."/>
            <person name="Kyrpides N."/>
            <person name="Mavromatis K."/>
            <person name="Pagani I."/>
            <person name="Ivanova N."/>
            <person name="Mikhailova N."/>
            <person name="Daligault H."/>
            <person name="Detter J.C."/>
            <person name="Tapia R."/>
            <person name="Han C."/>
            <person name="Land M."/>
            <person name="Hauser L."/>
            <person name="Markowitz V."/>
            <person name="Cheng J.-F."/>
            <person name="Hugenholtz P."/>
            <person name="Woyke T."/>
            <person name="Wu D."/>
            <person name="Spring S."/>
            <person name="Brambilla E."/>
            <person name="Klenk H.-P."/>
            <person name="Eisen J.A."/>
        </authorList>
    </citation>
    <scope>NUCLEOTIDE SEQUENCE [LARGE SCALE GENOMIC DNA]</scope>
    <source>
        <strain evidence="2">DSM 11699 / BSA</strain>
    </source>
</reference>
<dbReference type="STRING" id="868864.Dester_1033"/>
<dbReference type="SUPFAM" id="SSF140683">
    <property type="entry name" value="SP0561-like"/>
    <property type="match status" value="1"/>
</dbReference>
<dbReference type="KEGG" id="dte:Dester_1033"/>
<accession>F0S499</accession>
<dbReference type="RefSeq" id="WP_013638623.1">
    <property type="nucleotide sequence ID" value="NC_015185.1"/>
</dbReference>